<dbReference type="EMBL" id="CAKOGL010000027">
    <property type="protein sequence ID" value="CAH2104336.1"/>
    <property type="molecule type" value="Genomic_DNA"/>
</dbReference>
<feature type="transmembrane region" description="Helical" evidence="1">
    <location>
        <begin position="21"/>
        <end position="39"/>
    </location>
</feature>
<dbReference type="InterPro" id="IPR004245">
    <property type="entry name" value="DUF229"/>
</dbReference>
<dbReference type="GO" id="GO:0005615">
    <property type="term" value="C:extracellular space"/>
    <property type="evidence" value="ECO:0007669"/>
    <property type="project" value="TreeGrafter"/>
</dbReference>
<sequence>MVRVATGFGGKITSMETRLHCLFFLITIFGGSFLIVSITKISNVIYINSEYNILSSSHNEKSEKKESYTIKTEGCIIPSLQPFGEEIKQFVKYPKELKPCPRSKHALLGNNRTHIWIRNDTKKYYNIKNDTFLNCCYMSFYRPLSITNINSPNLDKRTKYRRCKMFSNIIEAKDEFVTVICNTRDSIVYHQYFLFTIKKDINYNGDSDKILYNKSGYNVIVMGIDAMSRLNFHRTMPKTLSFLQKKGAVELLGYNKVGDNTFPNLIPMLMGISEKELKNTCLPNKESTFDNCPFIWHWFKEIGYYTAFGEDSSTLGTFNYEKNGFIKSPTDYYIHTFINEAEKNAGVNKDMNSFLCLNEKYFYKVLLDYIENLTLTLKSHKLFGFFWEVTISHDDVNYPMVIDKDYVNFFKKLDTNNYLDDTIIFLVSDHGMRWGQIRSTNQGWLEERLPFVFILTPPEFRKKYNEAFINLNLNSHRLTTPYDLHATLIDLLELDTIEDRMIHLRKKQPNIESKGVSLFLPISTNRTCALAHIDDHWCSCHRGQQMSTNTEKSMAIAITLLQQINKILEGYSQCALLNLTELVHIKQIEFNTTEKIEWSEYMVVIKTTPGDGLFEGTLRHDGNKWSVVGTISRLNVYGDQSYCLHNYLLKLYCYCI</sequence>
<keyword evidence="1" id="KW-0472">Membrane</keyword>
<dbReference type="PANTHER" id="PTHR10974">
    <property type="entry name" value="FI08016P-RELATED"/>
    <property type="match status" value="1"/>
</dbReference>
<accession>A0AAU9UZA6</accession>
<keyword evidence="1" id="KW-1133">Transmembrane helix</keyword>
<dbReference type="Gene3D" id="3.40.720.10">
    <property type="entry name" value="Alkaline Phosphatase, subunit A"/>
    <property type="match status" value="1"/>
</dbReference>
<reference evidence="2" key="1">
    <citation type="submission" date="2022-03" db="EMBL/GenBank/DDBJ databases">
        <authorList>
            <person name="Tunstrom K."/>
        </authorList>
    </citation>
    <scope>NUCLEOTIDE SEQUENCE</scope>
</reference>
<evidence type="ECO:0000313" key="3">
    <source>
        <dbReference type="Proteomes" id="UP001153954"/>
    </source>
</evidence>
<proteinExistence type="predicted"/>
<dbReference type="Proteomes" id="UP001153954">
    <property type="component" value="Unassembled WGS sequence"/>
</dbReference>
<keyword evidence="3" id="KW-1185">Reference proteome</keyword>
<keyword evidence="1" id="KW-0812">Transmembrane</keyword>
<gene>
    <name evidence="2" type="ORF">EEDITHA_LOCUS18722</name>
</gene>
<organism evidence="2 3">
    <name type="scientific">Euphydryas editha</name>
    <name type="common">Edith's checkerspot</name>
    <dbReference type="NCBI Taxonomy" id="104508"/>
    <lineage>
        <taxon>Eukaryota</taxon>
        <taxon>Metazoa</taxon>
        <taxon>Ecdysozoa</taxon>
        <taxon>Arthropoda</taxon>
        <taxon>Hexapoda</taxon>
        <taxon>Insecta</taxon>
        <taxon>Pterygota</taxon>
        <taxon>Neoptera</taxon>
        <taxon>Endopterygota</taxon>
        <taxon>Lepidoptera</taxon>
        <taxon>Glossata</taxon>
        <taxon>Ditrysia</taxon>
        <taxon>Papilionoidea</taxon>
        <taxon>Nymphalidae</taxon>
        <taxon>Nymphalinae</taxon>
        <taxon>Euphydryas</taxon>
    </lineage>
</organism>
<dbReference type="Pfam" id="PF02995">
    <property type="entry name" value="DUF229"/>
    <property type="match status" value="1"/>
</dbReference>
<evidence type="ECO:0000256" key="1">
    <source>
        <dbReference type="SAM" id="Phobius"/>
    </source>
</evidence>
<dbReference type="CDD" id="cd16021">
    <property type="entry name" value="ALP_like"/>
    <property type="match status" value="1"/>
</dbReference>
<dbReference type="PANTHER" id="PTHR10974:SF1">
    <property type="entry name" value="FI08016P-RELATED"/>
    <property type="match status" value="1"/>
</dbReference>
<dbReference type="SUPFAM" id="SSF53649">
    <property type="entry name" value="Alkaline phosphatase-like"/>
    <property type="match status" value="1"/>
</dbReference>
<protein>
    <submittedName>
        <fullName evidence="2">Uncharacterized protein</fullName>
    </submittedName>
</protein>
<dbReference type="FunFam" id="3.40.720.10:FF:000017">
    <property type="entry name" value="Predicted protein"/>
    <property type="match status" value="1"/>
</dbReference>
<name>A0AAU9UZA6_EUPED</name>
<comment type="caution">
    <text evidence="2">The sequence shown here is derived from an EMBL/GenBank/DDBJ whole genome shotgun (WGS) entry which is preliminary data.</text>
</comment>
<dbReference type="AlphaFoldDB" id="A0AAU9UZA6"/>
<evidence type="ECO:0000313" key="2">
    <source>
        <dbReference type="EMBL" id="CAH2104336.1"/>
    </source>
</evidence>
<dbReference type="InterPro" id="IPR017850">
    <property type="entry name" value="Alkaline_phosphatase_core_sf"/>
</dbReference>